<dbReference type="RefSeq" id="WP_408167300.1">
    <property type="nucleotide sequence ID" value="NZ_JAQQFR010000004.1"/>
</dbReference>
<dbReference type="Proteomes" id="UP001629214">
    <property type="component" value="Unassembled WGS sequence"/>
</dbReference>
<keyword evidence="1" id="KW-1133">Transmembrane helix</keyword>
<comment type="caution">
    <text evidence="2">The sequence shown here is derived from an EMBL/GenBank/DDBJ whole genome shotgun (WGS) entry which is preliminary data.</text>
</comment>
<proteinExistence type="predicted"/>
<accession>A0ABW8Z632</accession>
<organism evidence="2 3">
    <name type="scientific">Herbaspirillum rhizosphaerae</name>
    <dbReference type="NCBI Taxonomy" id="346179"/>
    <lineage>
        <taxon>Bacteria</taxon>
        <taxon>Pseudomonadati</taxon>
        <taxon>Pseudomonadota</taxon>
        <taxon>Betaproteobacteria</taxon>
        <taxon>Burkholderiales</taxon>
        <taxon>Oxalobacteraceae</taxon>
        <taxon>Herbaspirillum</taxon>
    </lineage>
</organism>
<reference evidence="2 3" key="1">
    <citation type="journal article" date="2024" name="Chem. Sci.">
        <title>Discovery of megapolipeptins by genome mining of a Burkholderiales bacteria collection.</title>
        <authorList>
            <person name="Paulo B.S."/>
            <person name="Recchia M.J.J."/>
            <person name="Lee S."/>
            <person name="Fergusson C.H."/>
            <person name="Romanowski S.B."/>
            <person name="Hernandez A."/>
            <person name="Krull N."/>
            <person name="Liu D.Y."/>
            <person name="Cavanagh H."/>
            <person name="Bos A."/>
            <person name="Gray C.A."/>
            <person name="Murphy B.T."/>
            <person name="Linington R.G."/>
            <person name="Eustaquio A.S."/>
        </authorList>
    </citation>
    <scope>NUCLEOTIDE SEQUENCE [LARGE SCALE GENOMIC DNA]</scope>
    <source>
        <strain evidence="2 3">RL21-008-BIB-B</strain>
    </source>
</reference>
<feature type="transmembrane region" description="Helical" evidence="1">
    <location>
        <begin position="88"/>
        <end position="108"/>
    </location>
</feature>
<feature type="transmembrane region" description="Helical" evidence="1">
    <location>
        <begin position="7"/>
        <end position="29"/>
    </location>
</feature>
<keyword evidence="1" id="KW-0812">Transmembrane</keyword>
<dbReference type="EMBL" id="JAQQFR010000004">
    <property type="protein sequence ID" value="MFL9878391.1"/>
    <property type="molecule type" value="Genomic_DNA"/>
</dbReference>
<gene>
    <name evidence="2" type="ORF">PQR63_08365</name>
</gene>
<evidence type="ECO:0000313" key="2">
    <source>
        <dbReference type="EMBL" id="MFL9878391.1"/>
    </source>
</evidence>
<sequence length="114" mass="12073">MQSSSSAFRFWFVLGIVILIAGFAGAYLIKTSAVASASAQYSLVGGQAYQSEESKQDADSVQRFGGAPAMIVAAYKRKLHNLFQGESLAYVLAIAAVILAGLCFRTALNAEKSD</sequence>
<name>A0ABW8Z632_9BURK</name>
<keyword evidence="3" id="KW-1185">Reference proteome</keyword>
<evidence type="ECO:0000313" key="3">
    <source>
        <dbReference type="Proteomes" id="UP001629214"/>
    </source>
</evidence>
<protein>
    <submittedName>
        <fullName evidence="2">Uncharacterized protein</fullName>
    </submittedName>
</protein>
<evidence type="ECO:0000256" key="1">
    <source>
        <dbReference type="SAM" id="Phobius"/>
    </source>
</evidence>
<keyword evidence="1" id="KW-0472">Membrane</keyword>